<dbReference type="Pfam" id="PF11774">
    <property type="entry name" value="Lsr2"/>
    <property type="match status" value="1"/>
</dbReference>
<keyword evidence="1" id="KW-0238">DNA-binding</keyword>
<organism evidence="5 6">
    <name type="scientific">Corynebacterium freneyi DNF00450</name>
    <dbReference type="NCBI Taxonomy" id="1287475"/>
    <lineage>
        <taxon>Bacteria</taxon>
        <taxon>Bacillati</taxon>
        <taxon>Actinomycetota</taxon>
        <taxon>Actinomycetes</taxon>
        <taxon>Mycobacteriales</taxon>
        <taxon>Corynebacteriaceae</taxon>
        <taxon>Corynebacterium</taxon>
    </lineage>
</organism>
<comment type="caution">
    <text evidence="5">The sequence shown here is derived from an EMBL/GenBank/DDBJ whole genome shotgun (WGS) entry which is preliminary data.</text>
</comment>
<evidence type="ECO:0000313" key="5">
    <source>
        <dbReference type="EMBL" id="KGF18338.1"/>
    </source>
</evidence>
<dbReference type="eggNOG" id="ENOG5032RKK">
    <property type="taxonomic scope" value="Bacteria"/>
</dbReference>
<feature type="domain" description="Lsr2 DNA-binding" evidence="4">
    <location>
        <begin position="80"/>
        <end position="115"/>
    </location>
</feature>
<reference evidence="5 6" key="1">
    <citation type="submission" date="2014-07" db="EMBL/GenBank/DDBJ databases">
        <authorList>
            <person name="McCorrison J."/>
            <person name="Sanka R."/>
            <person name="Torralba M."/>
            <person name="Gillis M."/>
            <person name="Haft D.H."/>
            <person name="Methe B."/>
            <person name="Sutton G."/>
            <person name="Nelson K.E."/>
        </authorList>
    </citation>
    <scope>NUCLEOTIDE SEQUENCE [LARGE SCALE GENOMIC DNA]</scope>
    <source>
        <strain evidence="5 6">DNF00450</strain>
    </source>
</reference>
<dbReference type="RefSeq" id="WP_035120234.1">
    <property type="nucleotide sequence ID" value="NZ_JRNE01000023.1"/>
</dbReference>
<evidence type="ECO:0000313" key="6">
    <source>
        <dbReference type="Proteomes" id="UP000029548"/>
    </source>
</evidence>
<dbReference type="GO" id="GO:0016746">
    <property type="term" value="F:acyltransferase activity"/>
    <property type="evidence" value="ECO:0007669"/>
    <property type="project" value="InterPro"/>
</dbReference>
<gene>
    <name evidence="5" type="ORF">HMPREF1650_01840</name>
</gene>
<feature type="domain" description="Lsr2 dimerization" evidence="3">
    <location>
        <begin position="1"/>
        <end position="58"/>
    </location>
</feature>
<dbReference type="GO" id="GO:0003677">
    <property type="term" value="F:DNA binding"/>
    <property type="evidence" value="ECO:0007669"/>
    <property type="project" value="UniProtKB-KW"/>
</dbReference>
<dbReference type="Pfam" id="PF23359">
    <property type="entry name" value="Lsr2_DNA-bd"/>
    <property type="match status" value="1"/>
</dbReference>
<dbReference type="InterPro" id="IPR024412">
    <property type="entry name" value="Lsr2_dim_dom"/>
</dbReference>
<dbReference type="AlphaFoldDB" id="A0A095Y7Y8"/>
<evidence type="ECO:0000259" key="4">
    <source>
        <dbReference type="Pfam" id="PF23359"/>
    </source>
</evidence>
<dbReference type="Gene3D" id="3.30.60.230">
    <property type="entry name" value="Lsr2, dimerization domain"/>
    <property type="match status" value="1"/>
</dbReference>
<dbReference type="EMBL" id="JRNE01000023">
    <property type="protein sequence ID" value="KGF18338.1"/>
    <property type="molecule type" value="Genomic_DNA"/>
</dbReference>
<evidence type="ECO:0000256" key="2">
    <source>
        <dbReference type="SAM" id="MobiDB-lite"/>
    </source>
</evidence>
<accession>A0A095Y7Y8</accession>
<name>A0A095Y7Y8_9CORY</name>
<dbReference type="InterPro" id="IPR055370">
    <property type="entry name" value="Lsr2_DNA-bd"/>
</dbReference>
<dbReference type="Proteomes" id="UP000029548">
    <property type="component" value="Unassembled WGS sequence"/>
</dbReference>
<feature type="region of interest" description="Disordered" evidence="2">
    <location>
        <begin position="58"/>
        <end position="85"/>
    </location>
</feature>
<protein>
    <recommendedName>
        <fullName evidence="7">Histone</fullName>
    </recommendedName>
</protein>
<dbReference type="InterPro" id="IPR042261">
    <property type="entry name" value="Lsr2-like_dimerization"/>
</dbReference>
<evidence type="ECO:0008006" key="7">
    <source>
        <dbReference type="Google" id="ProtNLM"/>
    </source>
</evidence>
<evidence type="ECO:0000256" key="1">
    <source>
        <dbReference type="ARBA" id="ARBA00023125"/>
    </source>
</evidence>
<sequence length="117" mass="13384">MARKEVIQYIDDLDGTTLHEDDVKVVRFGYQGRNYYLDLSAANAEKFDEMIRPYVDKAHADDSAPATRARRGSNPNSTKQRERNRIIRQWAKDRGMTVADRGALPKAIIDEYEAAHS</sequence>
<proteinExistence type="predicted"/>
<dbReference type="InterPro" id="IPR036625">
    <property type="entry name" value="E3-bd_dom_sf"/>
</dbReference>
<evidence type="ECO:0000259" key="3">
    <source>
        <dbReference type="Pfam" id="PF11774"/>
    </source>
</evidence>
<dbReference type="Gene3D" id="4.10.320.10">
    <property type="entry name" value="E3-binding domain"/>
    <property type="match status" value="1"/>
</dbReference>